<protein>
    <recommendedName>
        <fullName evidence="1">FBD domain-containing protein</fullName>
    </recommendedName>
</protein>
<comment type="caution">
    <text evidence="2">The sequence shown here is derived from an EMBL/GenBank/DDBJ whole genome shotgun (WGS) entry which is preliminary data.</text>
</comment>
<dbReference type="OrthoDB" id="1305508at2759"/>
<name>A0A9Q1RR99_9SOLA</name>
<dbReference type="AlphaFoldDB" id="A0A9Q1RR99"/>
<dbReference type="InterPro" id="IPR006566">
    <property type="entry name" value="FBD"/>
</dbReference>
<evidence type="ECO:0000313" key="2">
    <source>
        <dbReference type="EMBL" id="KAJ8569696.1"/>
    </source>
</evidence>
<accession>A0A9Q1RR99</accession>
<gene>
    <name evidence="2" type="ORF">K7X08_006273</name>
</gene>
<evidence type="ECO:0000259" key="1">
    <source>
        <dbReference type="SMART" id="SM00579"/>
    </source>
</evidence>
<dbReference type="Proteomes" id="UP001152561">
    <property type="component" value="Unassembled WGS sequence"/>
</dbReference>
<keyword evidence="3" id="KW-1185">Reference proteome</keyword>
<dbReference type="EMBL" id="JAJAGQ010000002">
    <property type="protein sequence ID" value="KAJ8569696.1"/>
    <property type="molecule type" value="Genomic_DNA"/>
</dbReference>
<reference evidence="3" key="1">
    <citation type="journal article" date="2023" name="Proc. Natl. Acad. Sci. U.S.A.">
        <title>Genomic and structural basis for evolution of tropane alkaloid biosynthesis.</title>
        <authorList>
            <person name="Wanga Y.-J."/>
            <person name="Taina T."/>
            <person name="Yua J.-Y."/>
            <person name="Lia J."/>
            <person name="Xua B."/>
            <person name="Chenc J."/>
            <person name="D'Auriad J.C."/>
            <person name="Huanga J.-P."/>
            <person name="Huanga S.-X."/>
        </authorList>
    </citation>
    <scope>NUCLEOTIDE SEQUENCE [LARGE SCALE GENOMIC DNA]</scope>
    <source>
        <strain evidence="3">cv. KIB-2019</strain>
    </source>
</reference>
<feature type="domain" description="FBD" evidence="1">
    <location>
        <begin position="92"/>
        <end position="166"/>
    </location>
</feature>
<sequence length="172" mass="19043">MFESCPALEYLHVNHGVVQSFAAGAGEVLTKLPCAFNCLIRLRLSEICLRELDEVSGAFCLMRSSPCLHDLEIKVFNNDDSEIPAPSLEGSADVTFNHLRTVKLEGIIGTKIEMQLIKLLLAKSPMLVRMQIEPGQGDNSPQARLKVLAELTRFRRASTEAEVVYEVDCNPV</sequence>
<evidence type="ECO:0000313" key="3">
    <source>
        <dbReference type="Proteomes" id="UP001152561"/>
    </source>
</evidence>
<proteinExistence type="predicted"/>
<organism evidence="2 3">
    <name type="scientific">Anisodus acutangulus</name>
    <dbReference type="NCBI Taxonomy" id="402998"/>
    <lineage>
        <taxon>Eukaryota</taxon>
        <taxon>Viridiplantae</taxon>
        <taxon>Streptophyta</taxon>
        <taxon>Embryophyta</taxon>
        <taxon>Tracheophyta</taxon>
        <taxon>Spermatophyta</taxon>
        <taxon>Magnoliopsida</taxon>
        <taxon>eudicotyledons</taxon>
        <taxon>Gunneridae</taxon>
        <taxon>Pentapetalae</taxon>
        <taxon>asterids</taxon>
        <taxon>lamiids</taxon>
        <taxon>Solanales</taxon>
        <taxon>Solanaceae</taxon>
        <taxon>Solanoideae</taxon>
        <taxon>Hyoscyameae</taxon>
        <taxon>Anisodus</taxon>
    </lineage>
</organism>
<dbReference type="SMART" id="SM00579">
    <property type="entry name" value="FBD"/>
    <property type="match status" value="1"/>
</dbReference>